<organism evidence="2 3">
    <name type="scientific">Ligilactobacillus ceti DSM 22408</name>
    <dbReference type="NCBI Taxonomy" id="1122146"/>
    <lineage>
        <taxon>Bacteria</taxon>
        <taxon>Bacillati</taxon>
        <taxon>Bacillota</taxon>
        <taxon>Bacilli</taxon>
        <taxon>Lactobacillales</taxon>
        <taxon>Lactobacillaceae</taxon>
        <taxon>Ligilactobacillus</taxon>
    </lineage>
</organism>
<dbReference type="RefSeq" id="WP_027106766.1">
    <property type="nucleotide sequence ID" value="NZ_AUHP01000018.1"/>
</dbReference>
<feature type="domain" description="DJ-1/PfpI" evidence="1">
    <location>
        <begin position="2"/>
        <end position="167"/>
    </location>
</feature>
<dbReference type="InterPro" id="IPR029062">
    <property type="entry name" value="Class_I_gatase-like"/>
</dbReference>
<dbReference type="OrthoDB" id="9800516at2"/>
<dbReference type="InterPro" id="IPR006287">
    <property type="entry name" value="DJ-1"/>
</dbReference>
<comment type="caution">
    <text evidence="2">The sequence shown here is derived from an EMBL/GenBank/DDBJ whole genome shotgun (WGS) entry which is preliminary data.</text>
</comment>
<dbReference type="InterPro" id="IPR002818">
    <property type="entry name" value="DJ-1/PfpI"/>
</dbReference>
<dbReference type="eggNOG" id="COG0693">
    <property type="taxonomic scope" value="Bacteria"/>
</dbReference>
<evidence type="ECO:0000313" key="2">
    <source>
        <dbReference type="EMBL" id="KRN89649.1"/>
    </source>
</evidence>
<dbReference type="STRING" id="1122146.IV53_GL001199"/>
<dbReference type="CDD" id="cd03135">
    <property type="entry name" value="GATase1_DJ-1"/>
    <property type="match status" value="1"/>
</dbReference>
<dbReference type="InterPro" id="IPR050325">
    <property type="entry name" value="Prot/Nucl_acid_deglycase"/>
</dbReference>
<dbReference type="SUPFAM" id="SSF52317">
    <property type="entry name" value="Class I glutamine amidotransferase-like"/>
    <property type="match status" value="1"/>
</dbReference>
<dbReference type="PANTHER" id="PTHR48094">
    <property type="entry name" value="PROTEIN/NUCLEIC ACID DEGLYCASE DJ-1-RELATED"/>
    <property type="match status" value="1"/>
</dbReference>
<keyword evidence="3" id="KW-1185">Reference proteome</keyword>
<reference evidence="2 3" key="1">
    <citation type="journal article" date="2015" name="Genome Announc.">
        <title>Expanding the biotechnology potential of lactobacilli through comparative genomics of 213 strains and associated genera.</title>
        <authorList>
            <person name="Sun Z."/>
            <person name="Harris H.M."/>
            <person name="McCann A."/>
            <person name="Guo C."/>
            <person name="Argimon S."/>
            <person name="Zhang W."/>
            <person name="Yang X."/>
            <person name="Jeffery I.B."/>
            <person name="Cooney J.C."/>
            <person name="Kagawa T.F."/>
            <person name="Liu W."/>
            <person name="Song Y."/>
            <person name="Salvetti E."/>
            <person name="Wrobel A."/>
            <person name="Rasinkangas P."/>
            <person name="Parkhill J."/>
            <person name="Rea M.C."/>
            <person name="O'Sullivan O."/>
            <person name="Ritari J."/>
            <person name="Douillard F.P."/>
            <person name="Paul Ross R."/>
            <person name="Yang R."/>
            <person name="Briner A.E."/>
            <person name="Felis G.E."/>
            <person name="de Vos W.M."/>
            <person name="Barrangou R."/>
            <person name="Klaenhammer T.R."/>
            <person name="Caufield P.W."/>
            <person name="Cui Y."/>
            <person name="Zhang H."/>
            <person name="O'Toole P.W."/>
        </authorList>
    </citation>
    <scope>NUCLEOTIDE SEQUENCE [LARGE SCALE GENOMIC DNA]</scope>
    <source>
        <strain evidence="2 3">DSM 22408</strain>
    </source>
</reference>
<accession>A0A0R2KJX7</accession>
<dbReference type="PATRIC" id="fig|1122146.4.peg.1236"/>
<evidence type="ECO:0000259" key="1">
    <source>
        <dbReference type="Pfam" id="PF01965"/>
    </source>
</evidence>
<evidence type="ECO:0000313" key="3">
    <source>
        <dbReference type="Proteomes" id="UP000051500"/>
    </source>
</evidence>
<gene>
    <name evidence="2" type="ORF">IV53_GL001199</name>
</gene>
<sequence length="191" mass="20652">MKKVAVILADGCEEIEALTVVDVLRRAEIKCDMLGLDHENVNGAHGIALTCDGLVDEKILDYDMVVFPGGMDGSYALRDDQDLAELMVQRHQAGKWNAAMCAAPIAFARYGILNNSSYTVYPGMNIDIEAEITNGTYQDELVVVDAAQHIITSQGPATALAYAFAIGEALGRDMSGVKHGMLYDLLAQKIK</sequence>
<dbReference type="AlphaFoldDB" id="A0A0R2KJX7"/>
<dbReference type="EMBL" id="JQBZ01000010">
    <property type="protein sequence ID" value="KRN89649.1"/>
    <property type="molecule type" value="Genomic_DNA"/>
</dbReference>
<dbReference type="PANTHER" id="PTHR48094:SF12">
    <property type="entry name" value="PARKINSON DISEASE PROTEIN 7 HOMOLOG"/>
    <property type="match status" value="1"/>
</dbReference>
<dbReference type="Gene3D" id="3.40.50.880">
    <property type="match status" value="1"/>
</dbReference>
<protein>
    <submittedName>
        <fullName evidence="2">Transcriptional regulator</fullName>
    </submittedName>
</protein>
<dbReference type="Pfam" id="PF01965">
    <property type="entry name" value="DJ-1_PfpI"/>
    <property type="match status" value="1"/>
</dbReference>
<name>A0A0R2KJX7_9LACO</name>
<dbReference type="Proteomes" id="UP000051500">
    <property type="component" value="Unassembled WGS sequence"/>
</dbReference>
<dbReference type="GO" id="GO:0005737">
    <property type="term" value="C:cytoplasm"/>
    <property type="evidence" value="ECO:0007669"/>
    <property type="project" value="TreeGrafter"/>
</dbReference>
<dbReference type="NCBIfam" id="TIGR01383">
    <property type="entry name" value="not_thiJ"/>
    <property type="match status" value="1"/>
</dbReference>
<proteinExistence type="predicted"/>